<organism evidence="1 2">
    <name type="scientific">Terfezia boudieri ATCC MYA-4762</name>
    <dbReference type="NCBI Taxonomy" id="1051890"/>
    <lineage>
        <taxon>Eukaryota</taxon>
        <taxon>Fungi</taxon>
        <taxon>Dikarya</taxon>
        <taxon>Ascomycota</taxon>
        <taxon>Pezizomycotina</taxon>
        <taxon>Pezizomycetes</taxon>
        <taxon>Pezizales</taxon>
        <taxon>Pezizaceae</taxon>
        <taxon>Terfezia</taxon>
    </lineage>
</organism>
<dbReference type="EMBL" id="ML121583">
    <property type="protein sequence ID" value="RPB19772.1"/>
    <property type="molecule type" value="Genomic_DNA"/>
</dbReference>
<sequence>MSFQHHDLGSASSGYTTYALLELPALATGTTTTYSCFSNSTANPRAFRTTYALPRLPALATIPTRFRYYQLWLHYLHASGTSSSGYTSYILLRLPALVVVSTRLS</sequence>
<dbReference type="AlphaFoldDB" id="A0A3N4LE80"/>
<evidence type="ECO:0000313" key="1">
    <source>
        <dbReference type="EMBL" id="RPB19772.1"/>
    </source>
</evidence>
<evidence type="ECO:0000313" key="2">
    <source>
        <dbReference type="Proteomes" id="UP000267821"/>
    </source>
</evidence>
<reference evidence="1 2" key="1">
    <citation type="journal article" date="2018" name="Nat. Ecol. Evol.">
        <title>Pezizomycetes genomes reveal the molecular basis of ectomycorrhizal truffle lifestyle.</title>
        <authorList>
            <person name="Murat C."/>
            <person name="Payen T."/>
            <person name="Noel B."/>
            <person name="Kuo A."/>
            <person name="Morin E."/>
            <person name="Chen J."/>
            <person name="Kohler A."/>
            <person name="Krizsan K."/>
            <person name="Balestrini R."/>
            <person name="Da Silva C."/>
            <person name="Montanini B."/>
            <person name="Hainaut M."/>
            <person name="Levati E."/>
            <person name="Barry K.W."/>
            <person name="Belfiori B."/>
            <person name="Cichocki N."/>
            <person name="Clum A."/>
            <person name="Dockter R.B."/>
            <person name="Fauchery L."/>
            <person name="Guy J."/>
            <person name="Iotti M."/>
            <person name="Le Tacon F."/>
            <person name="Lindquist E.A."/>
            <person name="Lipzen A."/>
            <person name="Malagnac F."/>
            <person name="Mello A."/>
            <person name="Molinier V."/>
            <person name="Miyauchi S."/>
            <person name="Poulain J."/>
            <person name="Riccioni C."/>
            <person name="Rubini A."/>
            <person name="Sitrit Y."/>
            <person name="Splivallo R."/>
            <person name="Traeger S."/>
            <person name="Wang M."/>
            <person name="Zifcakova L."/>
            <person name="Wipf D."/>
            <person name="Zambonelli A."/>
            <person name="Paolocci F."/>
            <person name="Nowrousian M."/>
            <person name="Ottonello S."/>
            <person name="Baldrian P."/>
            <person name="Spatafora J.W."/>
            <person name="Henrissat B."/>
            <person name="Nagy L.G."/>
            <person name="Aury J.M."/>
            <person name="Wincker P."/>
            <person name="Grigoriev I.V."/>
            <person name="Bonfante P."/>
            <person name="Martin F.M."/>
        </authorList>
    </citation>
    <scope>NUCLEOTIDE SEQUENCE [LARGE SCALE GENOMIC DNA]</scope>
    <source>
        <strain evidence="1 2">ATCC MYA-4762</strain>
    </source>
</reference>
<proteinExistence type="predicted"/>
<keyword evidence="2" id="KW-1185">Reference proteome</keyword>
<accession>A0A3N4LE80</accession>
<dbReference type="Proteomes" id="UP000267821">
    <property type="component" value="Unassembled WGS sequence"/>
</dbReference>
<gene>
    <name evidence="1" type="ORF">L211DRAFT_589899</name>
</gene>
<name>A0A3N4LE80_9PEZI</name>
<dbReference type="InParanoid" id="A0A3N4LE80"/>
<protein>
    <submittedName>
        <fullName evidence="1">Uncharacterized protein</fullName>
    </submittedName>
</protein>